<feature type="compositionally biased region" description="Basic and acidic residues" evidence="1">
    <location>
        <begin position="238"/>
        <end position="251"/>
    </location>
</feature>
<evidence type="ECO:0000256" key="2">
    <source>
        <dbReference type="SAM" id="Phobius"/>
    </source>
</evidence>
<feature type="compositionally biased region" description="Polar residues" evidence="1">
    <location>
        <begin position="281"/>
        <end position="308"/>
    </location>
</feature>
<keyword evidence="2" id="KW-0472">Membrane</keyword>
<keyword evidence="2" id="KW-0812">Transmembrane</keyword>
<accession>A0A164X8X6</accession>
<evidence type="ECO:0000313" key="3">
    <source>
        <dbReference type="EMBL" id="KZS95737.1"/>
    </source>
</evidence>
<feature type="region of interest" description="Disordered" evidence="1">
    <location>
        <begin position="236"/>
        <end position="314"/>
    </location>
</feature>
<feature type="region of interest" description="Disordered" evidence="1">
    <location>
        <begin position="180"/>
        <end position="199"/>
    </location>
</feature>
<dbReference type="EMBL" id="KV419400">
    <property type="protein sequence ID" value="KZS95737.1"/>
    <property type="molecule type" value="Genomic_DNA"/>
</dbReference>
<dbReference type="Proteomes" id="UP000076722">
    <property type="component" value="Unassembled WGS sequence"/>
</dbReference>
<name>A0A164X8X6_9AGAM</name>
<protein>
    <submittedName>
        <fullName evidence="3">Uncharacterized protein</fullName>
    </submittedName>
</protein>
<sequence>MSKTSFFKHIRANTTRYFYLMSWVANFIFAFYLFSPPSREVDDDYVVPVEDTWYRGGADQILLHLPDPILQLVLRVFSTMLVSIGELSIELLKILSGPYYFQVEKFLSFSGDIWSGVITHHRVIIDCLLLTSSIYYATRYHLLSRRVCRHSPDEKIDTEQSGNMGPDATLTQTHDTEISSNASIPESDAGSEGSASHNDSSARHIHIEVRSLKARLVVLESLIWLLSLAHRPSLAVQRDSESLPRTGEQKRGPPPTQSQTLGTESGRPDASVTPPAATVESDGNSQELCTFSSTDPETISDEATQPTMSDEAEF</sequence>
<feature type="transmembrane region" description="Helical" evidence="2">
    <location>
        <begin position="17"/>
        <end position="35"/>
    </location>
</feature>
<gene>
    <name evidence="3" type="ORF">SISNIDRAFT_483177</name>
</gene>
<proteinExistence type="predicted"/>
<organism evidence="3 4">
    <name type="scientific">Sistotremastrum niveocremeum HHB9708</name>
    <dbReference type="NCBI Taxonomy" id="1314777"/>
    <lineage>
        <taxon>Eukaryota</taxon>
        <taxon>Fungi</taxon>
        <taxon>Dikarya</taxon>
        <taxon>Basidiomycota</taxon>
        <taxon>Agaricomycotina</taxon>
        <taxon>Agaricomycetes</taxon>
        <taxon>Sistotremastrales</taxon>
        <taxon>Sistotremastraceae</taxon>
        <taxon>Sertulicium</taxon>
        <taxon>Sertulicium niveocremeum</taxon>
    </lineage>
</organism>
<reference evidence="3 4" key="1">
    <citation type="journal article" date="2016" name="Mol. Biol. Evol.">
        <title>Comparative Genomics of Early-Diverging Mushroom-Forming Fungi Provides Insights into the Origins of Lignocellulose Decay Capabilities.</title>
        <authorList>
            <person name="Nagy L.G."/>
            <person name="Riley R."/>
            <person name="Tritt A."/>
            <person name="Adam C."/>
            <person name="Daum C."/>
            <person name="Floudas D."/>
            <person name="Sun H."/>
            <person name="Yadav J.S."/>
            <person name="Pangilinan J."/>
            <person name="Larsson K.H."/>
            <person name="Matsuura K."/>
            <person name="Barry K."/>
            <person name="Labutti K."/>
            <person name="Kuo R."/>
            <person name="Ohm R.A."/>
            <person name="Bhattacharya S.S."/>
            <person name="Shirouzu T."/>
            <person name="Yoshinaga Y."/>
            <person name="Martin F.M."/>
            <person name="Grigoriev I.V."/>
            <person name="Hibbett D.S."/>
        </authorList>
    </citation>
    <scope>NUCLEOTIDE SEQUENCE [LARGE SCALE GENOMIC DNA]</scope>
    <source>
        <strain evidence="3 4">HHB9708</strain>
    </source>
</reference>
<keyword evidence="2" id="KW-1133">Transmembrane helix</keyword>
<dbReference type="AlphaFoldDB" id="A0A164X8X6"/>
<evidence type="ECO:0000256" key="1">
    <source>
        <dbReference type="SAM" id="MobiDB-lite"/>
    </source>
</evidence>
<evidence type="ECO:0000313" key="4">
    <source>
        <dbReference type="Proteomes" id="UP000076722"/>
    </source>
</evidence>
<keyword evidence="4" id="KW-1185">Reference proteome</keyword>